<protein>
    <submittedName>
        <fullName evidence="2">Uncharacterized protein</fullName>
    </submittedName>
</protein>
<accession>A0A9Q1K5R0</accession>
<evidence type="ECO:0000313" key="2">
    <source>
        <dbReference type="EMBL" id="KAJ8437786.1"/>
    </source>
</evidence>
<keyword evidence="1" id="KW-0812">Transmembrane</keyword>
<proteinExistence type="predicted"/>
<organism evidence="2 3">
    <name type="scientific">Carnegiea gigantea</name>
    <dbReference type="NCBI Taxonomy" id="171969"/>
    <lineage>
        <taxon>Eukaryota</taxon>
        <taxon>Viridiplantae</taxon>
        <taxon>Streptophyta</taxon>
        <taxon>Embryophyta</taxon>
        <taxon>Tracheophyta</taxon>
        <taxon>Spermatophyta</taxon>
        <taxon>Magnoliopsida</taxon>
        <taxon>eudicotyledons</taxon>
        <taxon>Gunneridae</taxon>
        <taxon>Pentapetalae</taxon>
        <taxon>Caryophyllales</taxon>
        <taxon>Cactineae</taxon>
        <taxon>Cactaceae</taxon>
        <taxon>Cactoideae</taxon>
        <taxon>Echinocereeae</taxon>
        <taxon>Carnegiea</taxon>
    </lineage>
</organism>
<feature type="transmembrane region" description="Helical" evidence="1">
    <location>
        <begin position="95"/>
        <end position="115"/>
    </location>
</feature>
<dbReference type="PANTHER" id="PTHR30411:SF4">
    <property type="entry name" value="YBAK_AMINOACYL-TRNA SYNTHETASE-ASSOCIATED DOMAIN-CONTAINING PROTEIN"/>
    <property type="match status" value="1"/>
</dbReference>
<sequence length="151" mass="17018">MEAALKELERVQTGILERIAELERAYLPDSDQLSSSLSLSAADDATAARLSAILRSNGVRDFTFKSVPSNYYDRPLKVRRDLLGAASIHHLCKSIVLVCHVSFSSIYLICSIWSYSVDWDSYTAKFSAEMVKNYLYLLNEGKVPKKKFNSE</sequence>
<comment type="caution">
    <text evidence="2">The sequence shown here is derived from an EMBL/GenBank/DDBJ whole genome shotgun (WGS) entry which is preliminary data.</text>
</comment>
<name>A0A9Q1K5R0_9CARY</name>
<dbReference type="EMBL" id="JAKOGI010000280">
    <property type="protein sequence ID" value="KAJ8437786.1"/>
    <property type="molecule type" value="Genomic_DNA"/>
</dbReference>
<evidence type="ECO:0000313" key="3">
    <source>
        <dbReference type="Proteomes" id="UP001153076"/>
    </source>
</evidence>
<keyword evidence="1" id="KW-0472">Membrane</keyword>
<evidence type="ECO:0000256" key="1">
    <source>
        <dbReference type="SAM" id="Phobius"/>
    </source>
</evidence>
<gene>
    <name evidence="2" type="ORF">Cgig2_013705</name>
</gene>
<keyword evidence="1" id="KW-1133">Transmembrane helix</keyword>
<reference evidence="2" key="1">
    <citation type="submission" date="2022-04" db="EMBL/GenBank/DDBJ databases">
        <title>Carnegiea gigantea Genome sequencing and assembly v2.</title>
        <authorList>
            <person name="Copetti D."/>
            <person name="Sanderson M.J."/>
            <person name="Burquez A."/>
            <person name="Wojciechowski M.F."/>
        </authorList>
    </citation>
    <scope>NUCLEOTIDE SEQUENCE</scope>
    <source>
        <strain evidence="2">SGP5-SGP5p</strain>
        <tissue evidence="2">Aerial part</tissue>
    </source>
</reference>
<dbReference type="AlphaFoldDB" id="A0A9Q1K5R0"/>
<dbReference type="Proteomes" id="UP001153076">
    <property type="component" value="Unassembled WGS sequence"/>
</dbReference>
<dbReference type="PANTHER" id="PTHR30411">
    <property type="entry name" value="CYTOPLASMIC PROTEIN"/>
    <property type="match status" value="1"/>
</dbReference>
<keyword evidence="3" id="KW-1185">Reference proteome</keyword>
<dbReference type="OrthoDB" id="1058301at2759"/>